<evidence type="ECO:0000313" key="1">
    <source>
        <dbReference type="EMBL" id="ACL45134.1"/>
    </source>
</evidence>
<proteinExistence type="predicted"/>
<gene>
    <name evidence="1" type="ordered locus">Cyan7425_2788</name>
</gene>
<dbReference type="KEGG" id="cyn:Cyan7425_2788"/>
<name>B8HKE3_CYAP4</name>
<reference evidence="1" key="1">
    <citation type="submission" date="2009-01" db="EMBL/GenBank/DDBJ databases">
        <title>Complete sequence of chromosome Cyanothece sp. PCC 7425.</title>
        <authorList>
            <consortium name="US DOE Joint Genome Institute"/>
            <person name="Lucas S."/>
            <person name="Copeland A."/>
            <person name="Lapidus A."/>
            <person name="Glavina del Rio T."/>
            <person name="Dalin E."/>
            <person name="Tice H."/>
            <person name="Bruce D."/>
            <person name="Goodwin L."/>
            <person name="Pitluck S."/>
            <person name="Sims D."/>
            <person name="Meineke L."/>
            <person name="Brettin T."/>
            <person name="Detter J.C."/>
            <person name="Han C."/>
            <person name="Larimer F."/>
            <person name="Land M."/>
            <person name="Hauser L."/>
            <person name="Kyrpides N."/>
            <person name="Ovchinnikova G."/>
            <person name="Liberton M."/>
            <person name="Stoeckel J."/>
            <person name="Banerjee A."/>
            <person name="Singh A."/>
            <person name="Page L."/>
            <person name="Sato H."/>
            <person name="Zhao L."/>
            <person name="Sherman L."/>
            <person name="Pakrasi H."/>
            <person name="Richardson P."/>
        </authorList>
    </citation>
    <scope>NUCLEOTIDE SEQUENCE</scope>
    <source>
        <strain evidence="1">PCC 7425</strain>
    </source>
</reference>
<protein>
    <submittedName>
        <fullName evidence="1">Uncharacterized protein</fullName>
    </submittedName>
</protein>
<dbReference type="AlphaFoldDB" id="B8HKE3"/>
<dbReference type="HOGENOM" id="CLU_3288324_0_0_3"/>
<dbReference type="EMBL" id="CP001344">
    <property type="protein sequence ID" value="ACL45134.1"/>
    <property type="molecule type" value="Genomic_DNA"/>
</dbReference>
<organism evidence="1">
    <name type="scientific">Cyanothece sp. (strain PCC 7425 / ATCC 29141)</name>
    <dbReference type="NCBI Taxonomy" id="395961"/>
    <lineage>
        <taxon>Bacteria</taxon>
        <taxon>Bacillati</taxon>
        <taxon>Cyanobacteriota</taxon>
        <taxon>Cyanophyceae</taxon>
        <taxon>Gomontiellales</taxon>
        <taxon>Cyanothecaceae</taxon>
        <taxon>Cyanothece</taxon>
    </lineage>
</organism>
<sequence length="40" mass="4456">MLNPLTVNESLTHPQGDWHTGLQIAERQIKTLNASAWVQG</sequence>
<dbReference type="STRING" id="395961.Cyan7425_2788"/>
<accession>B8HKE3</accession>